<evidence type="ECO:0000313" key="1">
    <source>
        <dbReference type="EMBL" id="GAG74718.1"/>
    </source>
</evidence>
<dbReference type="InterPro" id="IPR029045">
    <property type="entry name" value="ClpP/crotonase-like_dom_sf"/>
</dbReference>
<dbReference type="InterPro" id="IPR002825">
    <property type="entry name" value="Pept_S49_ser-pept_pro"/>
</dbReference>
<dbReference type="PANTHER" id="PTHR35984:SF1">
    <property type="entry name" value="PERIPLASMIC SERINE PROTEASE"/>
    <property type="match status" value="1"/>
</dbReference>
<organism evidence="1">
    <name type="scientific">marine sediment metagenome</name>
    <dbReference type="NCBI Taxonomy" id="412755"/>
    <lineage>
        <taxon>unclassified sequences</taxon>
        <taxon>metagenomes</taxon>
        <taxon>ecological metagenomes</taxon>
    </lineage>
</organism>
<sequence length="296" mass="33302">LRENLDLSGPTTISRESMNKNLYRSIMEKKEMSENEGHPLDGLKKQLQLLGEERDATPMLFYTSGNIDYYKASSFLKILRNEPSIENLDLILDSGGGELTMAVKIASICKNYSTKFTVIVPFYAKSAATMIALSADDLILGKAGELGPIDPQVKHPTSDTFIPASSIKNALAFIESSNDPYIKITMADKLDPLLIGAYNMTIDEARQYLVEIPNIKNSENKQQMIDTFTKKYVDHGFPITQEICRSLNFDFSFEFDNDEIENMIYDIHDTVLEFMEDNGLESLILTPNNAFVGIYD</sequence>
<comment type="caution">
    <text evidence="1">The sequence shown here is derived from an EMBL/GenBank/DDBJ whole genome shotgun (WGS) entry which is preliminary data.</text>
</comment>
<dbReference type="EMBL" id="BART01018327">
    <property type="protein sequence ID" value="GAG74718.1"/>
    <property type="molecule type" value="Genomic_DNA"/>
</dbReference>
<reference evidence="1" key="1">
    <citation type="journal article" date="2014" name="Front. Microbiol.">
        <title>High frequency of phylogenetically diverse reductive dehalogenase-homologous genes in deep subseafloor sedimentary metagenomes.</title>
        <authorList>
            <person name="Kawai M."/>
            <person name="Futagami T."/>
            <person name="Toyoda A."/>
            <person name="Takaki Y."/>
            <person name="Nishi S."/>
            <person name="Hori S."/>
            <person name="Arai W."/>
            <person name="Tsubouchi T."/>
            <person name="Morono Y."/>
            <person name="Uchiyama I."/>
            <person name="Ito T."/>
            <person name="Fujiyama A."/>
            <person name="Inagaki F."/>
            <person name="Takami H."/>
        </authorList>
    </citation>
    <scope>NUCLEOTIDE SEQUENCE</scope>
    <source>
        <strain evidence="1">Expedition CK06-06</strain>
    </source>
</reference>
<dbReference type="PANTHER" id="PTHR35984">
    <property type="entry name" value="PERIPLASMIC SERINE PROTEASE"/>
    <property type="match status" value="1"/>
</dbReference>
<feature type="non-terminal residue" evidence="1">
    <location>
        <position position="1"/>
    </location>
</feature>
<evidence type="ECO:0008006" key="2">
    <source>
        <dbReference type="Google" id="ProtNLM"/>
    </source>
</evidence>
<dbReference type="GO" id="GO:0016020">
    <property type="term" value="C:membrane"/>
    <property type="evidence" value="ECO:0007669"/>
    <property type="project" value="InterPro"/>
</dbReference>
<protein>
    <recommendedName>
        <fullName evidence="2">Serine dehydrogenase proteinase</fullName>
    </recommendedName>
</protein>
<dbReference type="AlphaFoldDB" id="X1AQX7"/>
<dbReference type="Gene3D" id="3.90.226.10">
    <property type="entry name" value="2-enoyl-CoA Hydratase, Chain A, domain 1"/>
    <property type="match status" value="1"/>
</dbReference>
<accession>X1AQX7</accession>
<proteinExistence type="predicted"/>
<dbReference type="CDD" id="cd09726">
    <property type="entry name" value="RAMP_I_III"/>
    <property type="match status" value="1"/>
</dbReference>
<dbReference type="Pfam" id="PF01972">
    <property type="entry name" value="SDH_protease"/>
    <property type="match status" value="1"/>
</dbReference>
<feature type="non-terminal residue" evidence="1">
    <location>
        <position position="296"/>
    </location>
</feature>
<name>X1AQX7_9ZZZZ</name>
<dbReference type="SUPFAM" id="SSF52096">
    <property type="entry name" value="ClpP/crotonase"/>
    <property type="match status" value="1"/>
</dbReference>
<gene>
    <name evidence="1" type="ORF">S01H4_34609</name>
</gene>